<evidence type="ECO:0000256" key="4">
    <source>
        <dbReference type="ARBA" id="ARBA00022452"/>
    </source>
</evidence>
<keyword evidence="12" id="KW-0564">Palmitate</keyword>
<dbReference type="InterPro" id="IPR054765">
    <property type="entry name" value="SLBB_dom"/>
</dbReference>
<feature type="domain" description="SLBB" evidence="16">
    <location>
        <begin position="129"/>
        <end position="208"/>
    </location>
</feature>
<keyword evidence="9" id="KW-0406">Ion transport</keyword>
<keyword evidence="14" id="KW-0449">Lipoprotein</keyword>
<reference evidence="18" key="1">
    <citation type="journal article" date="2019" name="Int. J. Syst. Evol. Microbiol.">
        <title>The Global Catalogue of Microorganisms (GCM) 10K type strain sequencing project: providing services to taxonomists for standard genome sequencing and annotation.</title>
        <authorList>
            <consortium name="The Broad Institute Genomics Platform"/>
            <consortium name="The Broad Institute Genome Sequencing Center for Infectious Disease"/>
            <person name="Wu L."/>
            <person name="Ma J."/>
        </authorList>
    </citation>
    <scope>NUCLEOTIDE SEQUENCE [LARGE SCALE GENOMIC DNA]</scope>
    <source>
        <strain evidence="18">JCM 17927</strain>
    </source>
</reference>
<evidence type="ECO:0000259" key="15">
    <source>
        <dbReference type="Pfam" id="PF02563"/>
    </source>
</evidence>
<accession>A0ABP8N5N0</accession>
<keyword evidence="11" id="KW-0472">Membrane</keyword>
<dbReference type="Gene3D" id="3.30.1950.10">
    <property type="entry name" value="wza like domain"/>
    <property type="match status" value="1"/>
</dbReference>
<evidence type="ECO:0000256" key="5">
    <source>
        <dbReference type="ARBA" id="ARBA00022597"/>
    </source>
</evidence>
<keyword evidence="5" id="KW-0762">Sugar transport</keyword>
<dbReference type="PANTHER" id="PTHR33619:SF3">
    <property type="entry name" value="POLYSACCHARIDE EXPORT PROTEIN GFCE-RELATED"/>
    <property type="match status" value="1"/>
</dbReference>
<feature type="domain" description="Polysaccharide export protein N-terminal" evidence="15">
    <location>
        <begin position="25"/>
        <end position="124"/>
    </location>
</feature>
<keyword evidence="18" id="KW-1185">Reference proteome</keyword>
<dbReference type="InterPro" id="IPR003715">
    <property type="entry name" value="Poly_export_N"/>
</dbReference>
<dbReference type="Proteomes" id="UP001501175">
    <property type="component" value="Unassembled WGS sequence"/>
</dbReference>
<evidence type="ECO:0000256" key="11">
    <source>
        <dbReference type="ARBA" id="ARBA00023136"/>
    </source>
</evidence>
<evidence type="ECO:0000313" key="17">
    <source>
        <dbReference type="EMBL" id="GAA4460316.1"/>
    </source>
</evidence>
<dbReference type="Pfam" id="PF22461">
    <property type="entry name" value="SLBB_2"/>
    <property type="match status" value="1"/>
</dbReference>
<evidence type="ECO:0000256" key="12">
    <source>
        <dbReference type="ARBA" id="ARBA00023139"/>
    </source>
</evidence>
<evidence type="ECO:0000256" key="2">
    <source>
        <dbReference type="ARBA" id="ARBA00009450"/>
    </source>
</evidence>
<evidence type="ECO:0000256" key="10">
    <source>
        <dbReference type="ARBA" id="ARBA00023114"/>
    </source>
</evidence>
<evidence type="ECO:0000256" key="9">
    <source>
        <dbReference type="ARBA" id="ARBA00023065"/>
    </source>
</evidence>
<comment type="similarity">
    <text evidence="2">Belongs to the BexD/CtrA/VexA family.</text>
</comment>
<keyword evidence="8" id="KW-0625">Polysaccharide transport</keyword>
<dbReference type="PANTHER" id="PTHR33619">
    <property type="entry name" value="POLYSACCHARIDE EXPORT PROTEIN GFCE-RELATED"/>
    <property type="match status" value="1"/>
</dbReference>
<evidence type="ECO:0000256" key="6">
    <source>
        <dbReference type="ARBA" id="ARBA00022692"/>
    </source>
</evidence>
<proteinExistence type="inferred from homology"/>
<comment type="caution">
    <text evidence="17">The sequence shown here is derived from an EMBL/GenBank/DDBJ whole genome shotgun (WGS) entry which is preliminary data.</text>
</comment>
<evidence type="ECO:0000256" key="7">
    <source>
        <dbReference type="ARBA" id="ARBA00022729"/>
    </source>
</evidence>
<evidence type="ECO:0000256" key="13">
    <source>
        <dbReference type="ARBA" id="ARBA00023237"/>
    </source>
</evidence>
<keyword evidence="13" id="KW-0998">Cell outer membrane</keyword>
<evidence type="ECO:0000259" key="16">
    <source>
        <dbReference type="Pfam" id="PF22461"/>
    </source>
</evidence>
<gene>
    <name evidence="17" type="ORF">GCM10023189_35250</name>
</gene>
<keyword evidence="3" id="KW-0813">Transport</keyword>
<comment type="subcellular location">
    <subcellularLocation>
        <location evidence="1">Cell outer membrane</location>
        <topology evidence="1">Multi-pass membrane protein</topology>
    </subcellularLocation>
</comment>
<evidence type="ECO:0000313" key="18">
    <source>
        <dbReference type="Proteomes" id="UP001501175"/>
    </source>
</evidence>
<organism evidence="17 18">
    <name type="scientific">Nibrella saemangeumensis</name>
    <dbReference type="NCBI Taxonomy" id="1084526"/>
    <lineage>
        <taxon>Bacteria</taxon>
        <taxon>Pseudomonadati</taxon>
        <taxon>Bacteroidota</taxon>
        <taxon>Cytophagia</taxon>
        <taxon>Cytophagales</taxon>
        <taxon>Spirosomataceae</taxon>
        <taxon>Nibrella</taxon>
    </lineage>
</organism>
<protein>
    <submittedName>
        <fullName evidence="17">Polysaccharide biosynthesis/export family protein</fullName>
    </submittedName>
</protein>
<dbReference type="InterPro" id="IPR049712">
    <property type="entry name" value="Poly_export"/>
</dbReference>
<sequence length="242" mass="26967">MSPRKLVYFQPKPTGEDTLTMTSRYAPKIQSGDILSIQVSSLNAEATTYFNPYVSFAAMDRSQNASAPQSSLPNSTGYLVDKNGNIDLPLVGTISVANLTTADAKDRIRERLKAYLKEPTVNVRNQNFKVSVLGEVARPTLLTIPNEQITLPEALGLAGDVTIYGRRDNVLVIREENGKKEFAHIDMTKRDLFRSPYYYLHPNDVVYVEPGKVRMASADRMSQVVPAVLSALSFISIILRYY</sequence>
<keyword evidence="6" id="KW-0812">Transmembrane</keyword>
<evidence type="ECO:0000256" key="3">
    <source>
        <dbReference type="ARBA" id="ARBA00022448"/>
    </source>
</evidence>
<evidence type="ECO:0000256" key="14">
    <source>
        <dbReference type="ARBA" id="ARBA00023288"/>
    </source>
</evidence>
<evidence type="ECO:0000256" key="1">
    <source>
        <dbReference type="ARBA" id="ARBA00004571"/>
    </source>
</evidence>
<keyword evidence="4" id="KW-1134">Transmembrane beta strand</keyword>
<keyword evidence="10" id="KW-0626">Porin</keyword>
<name>A0ABP8N5N0_9BACT</name>
<dbReference type="EMBL" id="BAABHD010000032">
    <property type="protein sequence ID" value="GAA4460316.1"/>
    <property type="molecule type" value="Genomic_DNA"/>
</dbReference>
<evidence type="ECO:0000256" key="8">
    <source>
        <dbReference type="ARBA" id="ARBA00023047"/>
    </source>
</evidence>
<dbReference type="Pfam" id="PF02563">
    <property type="entry name" value="Poly_export"/>
    <property type="match status" value="1"/>
</dbReference>
<keyword evidence="7" id="KW-0732">Signal</keyword>